<dbReference type="AlphaFoldDB" id="A0A928Q4C7"/>
<protein>
    <submittedName>
        <fullName evidence="1">Uncharacterized protein</fullName>
    </submittedName>
</protein>
<dbReference type="EMBL" id="SVNY01000002">
    <property type="protein sequence ID" value="MBE6832785.1"/>
    <property type="molecule type" value="Genomic_DNA"/>
</dbReference>
<evidence type="ECO:0000313" key="1">
    <source>
        <dbReference type="EMBL" id="MBE6832785.1"/>
    </source>
</evidence>
<dbReference type="Proteomes" id="UP000754750">
    <property type="component" value="Unassembled WGS sequence"/>
</dbReference>
<proteinExistence type="predicted"/>
<sequence length="257" mass="28482">MRRSIPRWGLITLGAVVVLGIAAFIPYRLMLTDDLAGKYNSAPSQELLRSAAASIVTGEPVIFTEKEINAYAAYHLEDIQNALSKAEFQPNQMYLTFPEEDTVTAYTPVTWRGKNLGVTSQSRVVYDAANGRLNIEVLQVRLGRLSVSPKFALNRLFAKELPSGVTREDNRITVDIKPYLESEKAVYSGFSLKQFQVRKNGVLFQASSTLSEKGGKIKEQLKDWLGETFTGDPGDLDDLAGQLQDYLKKSGIGRKNA</sequence>
<evidence type="ECO:0000313" key="2">
    <source>
        <dbReference type="Proteomes" id="UP000754750"/>
    </source>
</evidence>
<comment type="caution">
    <text evidence="1">The sequence shown here is derived from an EMBL/GenBank/DDBJ whole genome shotgun (WGS) entry which is preliminary data.</text>
</comment>
<name>A0A928Q4C7_9FIRM</name>
<reference evidence="1" key="1">
    <citation type="submission" date="2019-04" db="EMBL/GenBank/DDBJ databases">
        <title>Evolution of Biomass-Degrading Anaerobic Consortia Revealed by Metagenomics.</title>
        <authorList>
            <person name="Peng X."/>
        </authorList>
    </citation>
    <scope>NUCLEOTIDE SEQUENCE</scope>
    <source>
        <strain evidence="1">SIG551</strain>
    </source>
</reference>
<organism evidence="1 2">
    <name type="scientific">Faecalispora sporosphaeroides</name>
    <dbReference type="NCBI Taxonomy" id="1549"/>
    <lineage>
        <taxon>Bacteria</taxon>
        <taxon>Bacillati</taxon>
        <taxon>Bacillota</taxon>
        <taxon>Clostridia</taxon>
        <taxon>Eubacteriales</taxon>
        <taxon>Oscillospiraceae</taxon>
        <taxon>Faecalispora</taxon>
    </lineage>
</organism>
<gene>
    <name evidence="1" type="ORF">E7512_04265</name>
</gene>
<dbReference type="RefSeq" id="WP_020073437.1">
    <property type="nucleotide sequence ID" value="NZ_JBKWRC010000001.1"/>
</dbReference>
<accession>A0A928Q4C7</accession>